<keyword evidence="1" id="KW-0812">Transmembrane</keyword>
<dbReference type="InterPro" id="IPR058117">
    <property type="entry name" value="BV97_02767-like"/>
</dbReference>
<organism evidence="2 3">
    <name type="scientific">Methylococcus geothermalis</name>
    <dbReference type="NCBI Taxonomy" id="2681310"/>
    <lineage>
        <taxon>Bacteria</taxon>
        <taxon>Pseudomonadati</taxon>
        <taxon>Pseudomonadota</taxon>
        <taxon>Gammaproteobacteria</taxon>
        <taxon>Methylococcales</taxon>
        <taxon>Methylococcaceae</taxon>
        <taxon>Methylococcus</taxon>
    </lineage>
</organism>
<name>A0A858Q752_9GAMM</name>
<dbReference type="RefSeq" id="WP_169602932.1">
    <property type="nucleotide sequence ID" value="NZ_CP046565.1"/>
</dbReference>
<evidence type="ECO:0000313" key="2">
    <source>
        <dbReference type="EMBL" id="QJD29647.1"/>
    </source>
</evidence>
<evidence type="ECO:0000313" key="3">
    <source>
        <dbReference type="Proteomes" id="UP000503004"/>
    </source>
</evidence>
<keyword evidence="3" id="KW-1185">Reference proteome</keyword>
<sequence length="116" mass="12592">MLYYAVKLAVSVLALVAITEIAKRSTVFAALVASLPLTSLLAFIWLHCDGAPPGQIADLSFRIFWLVLPSLVLFLLLPLLLKHGLGFWISLAISSTMTALAYITLMALLPLIGIRL</sequence>
<dbReference type="EMBL" id="CP046565">
    <property type="protein sequence ID" value="QJD29647.1"/>
    <property type="molecule type" value="Genomic_DNA"/>
</dbReference>
<dbReference type="Proteomes" id="UP000503004">
    <property type="component" value="Chromosome"/>
</dbReference>
<protein>
    <recommendedName>
        <fullName evidence="4">DUF3147 family protein</fullName>
    </recommendedName>
</protein>
<feature type="transmembrane region" description="Helical" evidence="1">
    <location>
        <begin position="87"/>
        <end position="112"/>
    </location>
</feature>
<accession>A0A858Q752</accession>
<feature type="transmembrane region" description="Helical" evidence="1">
    <location>
        <begin position="59"/>
        <end position="81"/>
    </location>
</feature>
<evidence type="ECO:0008006" key="4">
    <source>
        <dbReference type="Google" id="ProtNLM"/>
    </source>
</evidence>
<evidence type="ECO:0000256" key="1">
    <source>
        <dbReference type="SAM" id="Phobius"/>
    </source>
</evidence>
<gene>
    <name evidence="2" type="ORF">GNH96_06485</name>
</gene>
<reference evidence="3" key="1">
    <citation type="submission" date="2019-12" db="EMBL/GenBank/DDBJ databases">
        <authorList>
            <person name="Awala S.I."/>
            <person name="Rhee S.K."/>
        </authorList>
    </citation>
    <scope>NUCLEOTIDE SEQUENCE [LARGE SCALE GENOMIC DNA]</scope>
    <source>
        <strain evidence="3">IM1</strain>
    </source>
</reference>
<keyword evidence="1" id="KW-0472">Membrane</keyword>
<feature type="transmembrane region" description="Helical" evidence="1">
    <location>
        <begin position="29"/>
        <end position="47"/>
    </location>
</feature>
<dbReference type="AlphaFoldDB" id="A0A858Q752"/>
<keyword evidence="1" id="KW-1133">Transmembrane helix</keyword>
<proteinExistence type="predicted"/>
<dbReference type="KEGG" id="metu:GNH96_06485"/>
<dbReference type="NCBIfam" id="NF006749">
    <property type="entry name" value="PRK09272.1-2"/>
    <property type="match status" value="1"/>
</dbReference>